<dbReference type="PANTHER" id="PTHR33546">
    <property type="entry name" value="LARGE, MULTIFUNCTIONAL SECRETED PROTEIN-RELATED"/>
    <property type="match status" value="1"/>
</dbReference>
<proteinExistence type="predicted"/>
<gene>
    <name evidence="6" type="ORF">GCM10007100_07310</name>
</gene>
<keyword evidence="2 4" id="KW-0479">Metal-binding</keyword>
<dbReference type="InterPro" id="IPR036909">
    <property type="entry name" value="Cyt_c-like_dom_sf"/>
</dbReference>
<comment type="caution">
    <text evidence="6">The sequence shown here is derived from an EMBL/GenBank/DDBJ whole genome shotgun (WGS) entry which is preliminary data.</text>
</comment>
<feature type="domain" description="Cytochrome c" evidence="5">
    <location>
        <begin position="901"/>
        <end position="1036"/>
    </location>
</feature>
<evidence type="ECO:0000256" key="4">
    <source>
        <dbReference type="PROSITE-ProRule" id="PRU00433"/>
    </source>
</evidence>
<protein>
    <recommendedName>
        <fullName evidence="5">Cytochrome c domain-containing protein</fullName>
    </recommendedName>
</protein>
<keyword evidence="1 4" id="KW-0349">Heme</keyword>
<dbReference type="EMBL" id="BMXI01000002">
    <property type="protein sequence ID" value="GHC44590.1"/>
    <property type="molecule type" value="Genomic_DNA"/>
</dbReference>
<dbReference type="SUPFAM" id="SSF50952">
    <property type="entry name" value="Soluble quinoprotein glucose dehydrogenase"/>
    <property type="match status" value="1"/>
</dbReference>
<dbReference type="Pfam" id="PF23500">
    <property type="entry name" value="DUF7133"/>
    <property type="match status" value="1"/>
</dbReference>
<dbReference type="InterPro" id="IPR013427">
    <property type="entry name" value="Haem-bd_dom_put"/>
</dbReference>
<dbReference type="PROSITE" id="PS51007">
    <property type="entry name" value="CYTC"/>
    <property type="match status" value="1"/>
</dbReference>
<evidence type="ECO:0000256" key="2">
    <source>
        <dbReference type="ARBA" id="ARBA00022723"/>
    </source>
</evidence>
<dbReference type="InterPro" id="IPR009056">
    <property type="entry name" value="Cyt_c-like_dom"/>
</dbReference>
<dbReference type="InterPro" id="IPR011042">
    <property type="entry name" value="6-blade_b-propeller_TolB-like"/>
</dbReference>
<evidence type="ECO:0000313" key="7">
    <source>
        <dbReference type="Proteomes" id="UP000644507"/>
    </source>
</evidence>
<dbReference type="GO" id="GO:0009055">
    <property type="term" value="F:electron transfer activity"/>
    <property type="evidence" value="ECO:0007669"/>
    <property type="project" value="InterPro"/>
</dbReference>
<evidence type="ECO:0000256" key="3">
    <source>
        <dbReference type="ARBA" id="ARBA00023004"/>
    </source>
</evidence>
<dbReference type="SUPFAM" id="SSF48371">
    <property type="entry name" value="ARM repeat"/>
    <property type="match status" value="1"/>
</dbReference>
<dbReference type="Gene3D" id="2.120.10.30">
    <property type="entry name" value="TolB, C-terminal domain"/>
    <property type="match status" value="1"/>
</dbReference>
<reference evidence="6" key="2">
    <citation type="submission" date="2020-09" db="EMBL/GenBank/DDBJ databases">
        <authorList>
            <person name="Sun Q."/>
            <person name="Kim S."/>
        </authorList>
    </citation>
    <scope>NUCLEOTIDE SEQUENCE</scope>
    <source>
        <strain evidence="6">KCTC 12988</strain>
    </source>
</reference>
<dbReference type="InterPro" id="IPR055557">
    <property type="entry name" value="DUF7133"/>
</dbReference>
<dbReference type="AlphaFoldDB" id="A0A918TDJ8"/>
<accession>A0A918TDJ8</accession>
<dbReference type="InterPro" id="IPR016024">
    <property type="entry name" value="ARM-type_fold"/>
</dbReference>
<dbReference type="Gene3D" id="1.25.10.10">
    <property type="entry name" value="Leucine-rich Repeat Variant"/>
    <property type="match status" value="1"/>
</dbReference>
<dbReference type="PANTHER" id="PTHR33546:SF1">
    <property type="entry name" value="LARGE, MULTIFUNCTIONAL SECRETED PROTEIN"/>
    <property type="match status" value="1"/>
</dbReference>
<evidence type="ECO:0000259" key="5">
    <source>
        <dbReference type="PROSITE" id="PS51007"/>
    </source>
</evidence>
<dbReference type="InterPro" id="IPR011989">
    <property type="entry name" value="ARM-like"/>
</dbReference>
<evidence type="ECO:0000256" key="1">
    <source>
        <dbReference type="ARBA" id="ARBA00022617"/>
    </source>
</evidence>
<dbReference type="InterPro" id="IPR011041">
    <property type="entry name" value="Quinoprot_gluc/sorb_DH_b-prop"/>
</dbReference>
<dbReference type="GO" id="GO:0046872">
    <property type="term" value="F:metal ion binding"/>
    <property type="evidence" value="ECO:0007669"/>
    <property type="project" value="UniProtKB-KW"/>
</dbReference>
<dbReference type="Pfam" id="PF00034">
    <property type="entry name" value="Cytochrom_C"/>
    <property type="match status" value="1"/>
</dbReference>
<keyword evidence="7" id="KW-1185">Reference proteome</keyword>
<dbReference type="Gene3D" id="1.10.760.10">
    <property type="entry name" value="Cytochrome c-like domain"/>
    <property type="match status" value="1"/>
</dbReference>
<dbReference type="SUPFAM" id="SSF46626">
    <property type="entry name" value="Cytochrome c"/>
    <property type="match status" value="1"/>
</dbReference>
<reference evidence="6" key="1">
    <citation type="journal article" date="2014" name="Int. J. Syst. Evol. Microbiol.">
        <title>Complete genome sequence of Corynebacterium casei LMG S-19264T (=DSM 44701T), isolated from a smear-ripened cheese.</title>
        <authorList>
            <consortium name="US DOE Joint Genome Institute (JGI-PGF)"/>
            <person name="Walter F."/>
            <person name="Albersmeier A."/>
            <person name="Kalinowski J."/>
            <person name="Ruckert C."/>
        </authorList>
    </citation>
    <scope>NUCLEOTIDE SEQUENCE</scope>
    <source>
        <strain evidence="6">KCTC 12988</strain>
    </source>
</reference>
<keyword evidence="3 4" id="KW-0408">Iron</keyword>
<dbReference type="NCBIfam" id="TIGR02603">
    <property type="entry name" value="CxxCH_TIGR02603"/>
    <property type="match status" value="1"/>
</dbReference>
<sequence>MPIFVFSCSFVSPIHAESAGDADPAAEVKSQNQAAVALTEGTEVLVDGFQTTVFAQPFDVEYPTALSAGPDGTVYVSVDWDGSLGHDYSGKVVACRDEDGDGQADRFWDFIPEVESPRGGHMVDGKFYLIHPPFLSVYWDEDGDGVAEKSKQLVDGLGASVQEERGGDHTTNGVRMGVDGWLYIAVGDFGMSSSTGTDGKTITLHAGGVARVRPDGTELEVYSYNTRNQCDVAISPYLDLFVRDNTNDGKGWNIRVHHQTNLSNHGYPRLYKNFNDEAVKPLLDIGGGSGTGALYLHEPGFPDGLGDTLFTCDWTTGKIYNHDLETNEATFRAEQEEWMNLVRATDIDVDGESRLYTSDWRNGRFAFQGKGVKVGMIHRVVPTGYEAEKWPDLEALESAELVSHLAHRSAVRRLEAQQILVRRGGNAKLTEALLDLIQGDTPLYGKVAAIFALKQMDPKGSNPALVSLLESEDVREFALRAAADRRGQVAEIPGKTFESLLNDESARVQLQAAVAMERGGRKDMAPALIKAAAASFNQLASLKGQDDYRFPHTAVEVLGYLQAVDACLAAVSDAETRGVALGALKLISSLEVVEGLEEILKNAGSDHQLRLEVMEVMARQVHREGPWDEKSWWGTRPDDRGPYFTLVRWEGSDRALKALEESFTKLEGGDKEKALEMMAANRLNVLEMDLGEQDPVLLALGLQNPGEGQIKLLIGAALDPERKWEQRLAAYRAVSRSDMKSSLRNQLEILAGWSSEPELAEESAREINEFINAPALILKIKELEKLGNEASPEVSKIAWKAILTFSRSPLIKERFKENAMAIAQNDPRALGYFHALAEMKLPGFEGPIAKAMEGDNQALIDAAKAAQEAIEGAAVESQGTLVAALDAKEVTAQVMAGAGKGDIELGKTLFTQQACASCHAISLDEVQKGPYLGSAGSKFTRDYLIESILEPGLTVAQGFRTEMVTMKDGAVHLGFITREEDGEIDLRNIGGVVTTLQTGEIAKREEQPQSMMPAGLASSLTVDQFNALIDYLGSLKEE</sequence>
<organism evidence="6 7">
    <name type="scientific">Roseibacillus persicicus</name>
    <dbReference type="NCBI Taxonomy" id="454148"/>
    <lineage>
        <taxon>Bacteria</taxon>
        <taxon>Pseudomonadati</taxon>
        <taxon>Verrucomicrobiota</taxon>
        <taxon>Verrucomicrobiia</taxon>
        <taxon>Verrucomicrobiales</taxon>
        <taxon>Verrucomicrobiaceae</taxon>
        <taxon>Roseibacillus</taxon>
    </lineage>
</organism>
<name>A0A918TDJ8_9BACT</name>
<dbReference type="GO" id="GO:0020037">
    <property type="term" value="F:heme binding"/>
    <property type="evidence" value="ECO:0007669"/>
    <property type="project" value="InterPro"/>
</dbReference>
<evidence type="ECO:0000313" key="6">
    <source>
        <dbReference type="EMBL" id="GHC44590.1"/>
    </source>
</evidence>
<dbReference type="Proteomes" id="UP000644507">
    <property type="component" value="Unassembled WGS sequence"/>
</dbReference>